<dbReference type="InterPro" id="IPR001807">
    <property type="entry name" value="ClC"/>
</dbReference>
<comment type="caution">
    <text evidence="6">The sequence shown here is derived from an EMBL/GenBank/DDBJ whole genome shotgun (WGS) entry which is preliminary data.</text>
</comment>
<evidence type="ECO:0000256" key="2">
    <source>
        <dbReference type="ARBA" id="ARBA00022692"/>
    </source>
</evidence>
<evidence type="ECO:0000256" key="3">
    <source>
        <dbReference type="ARBA" id="ARBA00022989"/>
    </source>
</evidence>
<organism evidence="6 7">
    <name type="scientific">Nonomuraea longicatena</name>
    <dbReference type="NCBI Taxonomy" id="83682"/>
    <lineage>
        <taxon>Bacteria</taxon>
        <taxon>Bacillati</taxon>
        <taxon>Actinomycetota</taxon>
        <taxon>Actinomycetes</taxon>
        <taxon>Streptosporangiales</taxon>
        <taxon>Streptosporangiaceae</taxon>
        <taxon>Nonomuraea</taxon>
    </lineage>
</organism>
<sequence>MTGGTTARALARPALPALVVGVASSLVLLVVSLAAEWVQEVLWKHLPASLGLDGGSGWWTLGMLTAVGLVAGLVVWKVPIGPDPATEGLVGPPLPVRVVPGMLLATGITLAGGVSLGPENPITAANVALAVAVGARVLPGIRIPVWAALGAAGTIGALFGTPVAAALILSEMALGSKDEPLWDRLFAPLIAAGAGAITTVLVAAPVFDLGLPGYTFRAGDLVAGALVAVAGVLVGLAAVYAFPYVHTFFHRVPHPVPRLMLGGLVLGVLGVIGGQITLFKGLSELKELVAAHDGAATLALVLAVKMAALLVAATAGFVGGRIFPVVFAGGALGLLVTALVPGVPVTLSIACAVMGVTLAITQQGWLSLFMAATMVADLDLLPVLCLAVLPAWLLVTGRPQMIIEEST</sequence>
<dbReference type="NCBIfam" id="NF002971">
    <property type="entry name" value="PRK03655.1"/>
    <property type="match status" value="1"/>
</dbReference>
<dbReference type="Pfam" id="PF00654">
    <property type="entry name" value="Voltage_CLC"/>
    <property type="match status" value="1"/>
</dbReference>
<feature type="transmembrane region" description="Helical" evidence="5">
    <location>
        <begin position="189"/>
        <end position="209"/>
    </location>
</feature>
<dbReference type="PRINTS" id="PR00762">
    <property type="entry name" value="CLCHANNEL"/>
</dbReference>
<dbReference type="RefSeq" id="WP_343953343.1">
    <property type="nucleotide sequence ID" value="NZ_BAAAHQ010000036.1"/>
</dbReference>
<dbReference type="EMBL" id="BAAAHQ010000036">
    <property type="protein sequence ID" value="GAA0944579.1"/>
    <property type="molecule type" value="Genomic_DNA"/>
</dbReference>
<evidence type="ECO:0000313" key="7">
    <source>
        <dbReference type="Proteomes" id="UP001501578"/>
    </source>
</evidence>
<feature type="transmembrane region" description="Helical" evidence="5">
    <location>
        <begin position="294"/>
        <end position="316"/>
    </location>
</feature>
<dbReference type="InterPro" id="IPR050368">
    <property type="entry name" value="ClC-type_chloride_channel"/>
</dbReference>
<feature type="transmembrane region" description="Helical" evidence="5">
    <location>
        <begin position="380"/>
        <end position="397"/>
    </location>
</feature>
<evidence type="ECO:0000256" key="4">
    <source>
        <dbReference type="ARBA" id="ARBA00023136"/>
    </source>
</evidence>
<keyword evidence="3 5" id="KW-1133">Transmembrane helix</keyword>
<dbReference type="Gene3D" id="1.10.3080.10">
    <property type="entry name" value="Clc chloride channel"/>
    <property type="match status" value="1"/>
</dbReference>
<reference evidence="6 7" key="1">
    <citation type="journal article" date="2019" name="Int. J. Syst. Evol. Microbiol.">
        <title>The Global Catalogue of Microorganisms (GCM) 10K type strain sequencing project: providing services to taxonomists for standard genome sequencing and annotation.</title>
        <authorList>
            <consortium name="The Broad Institute Genomics Platform"/>
            <consortium name="The Broad Institute Genome Sequencing Center for Infectious Disease"/>
            <person name="Wu L."/>
            <person name="Ma J."/>
        </authorList>
    </citation>
    <scope>NUCLEOTIDE SEQUENCE [LARGE SCALE GENOMIC DNA]</scope>
    <source>
        <strain evidence="6 7">JCM 11136</strain>
    </source>
</reference>
<dbReference type="Proteomes" id="UP001501578">
    <property type="component" value="Unassembled WGS sequence"/>
</dbReference>
<dbReference type="SUPFAM" id="SSF81340">
    <property type="entry name" value="Clc chloride channel"/>
    <property type="match status" value="1"/>
</dbReference>
<name>A0ABN1QLW0_9ACTN</name>
<keyword evidence="2 5" id="KW-0812">Transmembrane</keyword>
<feature type="transmembrane region" description="Helical" evidence="5">
    <location>
        <begin position="262"/>
        <end position="282"/>
    </location>
</feature>
<feature type="transmembrane region" description="Helical" evidence="5">
    <location>
        <begin position="122"/>
        <end position="138"/>
    </location>
</feature>
<feature type="transmembrane region" description="Helical" evidence="5">
    <location>
        <begin position="58"/>
        <end position="76"/>
    </location>
</feature>
<evidence type="ECO:0000256" key="5">
    <source>
        <dbReference type="SAM" id="Phobius"/>
    </source>
</evidence>
<dbReference type="PANTHER" id="PTHR43427:SF9">
    <property type="entry name" value="ION-TRANSPORT PROTEIN YFEO-RELATED"/>
    <property type="match status" value="1"/>
</dbReference>
<feature type="transmembrane region" description="Helical" evidence="5">
    <location>
        <begin position="221"/>
        <end position="242"/>
    </location>
</feature>
<feature type="transmembrane region" description="Helical" evidence="5">
    <location>
        <begin position="96"/>
        <end position="116"/>
    </location>
</feature>
<dbReference type="PANTHER" id="PTHR43427">
    <property type="entry name" value="CHLORIDE CHANNEL PROTEIN CLC-E"/>
    <property type="match status" value="1"/>
</dbReference>
<protein>
    <submittedName>
        <fullName evidence="6">Ion channel protein</fullName>
    </submittedName>
</protein>
<feature type="transmembrane region" description="Helical" evidence="5">
    <location>
        <begin position="145"/>
        <end position="169"/>
    </location>
</feature>
<comment type="subcellular location">
    <subcellularLocation>
        <location evidence="1">Membrane</location>
        <topology evidence="1">Multi-pass membrane protein</topology>
    </subcellularLocation>
</comment>
<evidence type="ECO:0000256" key="1">
    <source>
        <dbReference type="ARBA" id="ARBA00004141"/>
    </source>
</evidence>
<accession>A0ABN1QLW0</accession>
<evidence type="ECO:0000313" key="6">
    <source>
        <dbReference type="EMBL" id="GAA0944579.1"/>
    </source>
</evidence>
<keyword evidence="7" id="KW-1185">Reference proteome</keyword>
<gene>
    <name evidence="6" type="ORF">GCM10009560_58690</name>
</gene>
<dbReference type="CDD" id="cd00400">
    <property type="entry name" value="Voltage_gated_ClC"/>
    <property type="match status" value="1"/>
</dbReference>
<keyword evidence="4 5" id="KW-0472">Membrane</keyword>
<proteinExistence type="predicted"/>
<dbReference type="InterPro" id="IPR014743">
    <property type="entry name" value="Cl-channel_core"/>
</dbReference>
<feature type="transmembrane region" description="Helical" evidence="5">
    <location>
        <begin position="322"/>
        <end position="340"/>
    </location>
</feature>